<dbReference type="CDD" id="cd16833">
    <property type="entry name" value="YfiH"/>
    <property type="match status" value="1"/>
</dbReference>
<evidence type="ECO:0000256" key="4">
    <source>
        <dbReference type="ARBA" id="ARBA00022723"/>
    </source>
</evidence>
<dbReference type="InterPro" id="IPR038371">
    <property type="entry name" value="Cu_polyphenol_OxRdtase_sf"/>
</dbReference>
<dbReference type="KEGG" id="jag:GJA_2134"/>
<comment type="catalytic activity">
    <reaction evidence="1">
        <text>inosine + phosphate = alpha-D-ribose 1-phosphate + hypoxanthine</text>
        <dbReference type="Rhea" id="RHEA:27646"/>
        <dbReference type="ChEBI" id="CHEBI:17368"/>
        <dbReference type="ChEBI" id="CHEBI:17596"/>
        <dbReference type="ChEBI" id="CHEBI:43474"/>
        <dbReference type="ChEBI" id="CHEBI:57720"/>
        <dbReference type="EC" id="2.4.2.1"/>
    </reaction>
    <physiologicalReaction direction="left-to-right" evidence="1">
        <dbReference type="Rhea" id="RHEA:27647"/>
    </physiologicalReaction>
</comment>
<evidence type="ECO:0000256" key="5">
    <source>
        <dbReference type="ARBA" id="ARBA00022801"/>
    </source>
</evidence>
<dbReference type="Proteomes" id="UP000027604">
    <property type="component" value="Chromosome I"/>
</dbReference>
<keyword evidence="5" id="KW-0378">Hydrolase</keyword>
<protein>
    <recommendedName>
        <fullName evidence="10">Purine nucleoside phosphorylase</fullName>
    </recommendedName>
</protein>
<dbReference type="SUPFAM" id="SSF64438">
    <property type="entry name" value="CNF1/YfiH-like putative cysteine hydrolases"/>
    <property type="match status" value="1"/>
</dbReference>
<keyword evidence="3" id="KW-0808">Transferase</keyword>
<dbReference type="PANTHER" id="PTHR30616">
    <property type="entry name" value="UNCHARACTERIZED PROTEIN YFIH"/>
    <property type="match status" value="1"/>
</dbReference>
<comment type="catalytic activity">
    <reaction evidence="9">
        <text>S-methyl-5'-thioadenosine + phosphate = 5-(methylsulfanyl)-alpha-D-ribose 1-phosphate + adenine</text>
        <dbReference type="Rhea" id="RHEA:11852"/>
        <dbReference type="ChEBI" id="CHEBI:16708"/>
        <dbReference type="ChEBI" id="CHEBI:17509"/>
        <dbReference type="ChEBI" id="CHEBI:43474"/>
        <dbReference type="ChEBI" id="CHEBI:58533"/>
        <dbReference type="EC" id="2.4.2.28"/>
    </reaction>
    <physiologicalReaction direction="left-to-right" evidence="9">
        <dbReference type="Rhea" id="RHEA:11853"/>
    </physiologicalReaction>
</comment>
<dbReference type="InterPro" id="IPR011324">
    <property type="entry name" value="Cytotoxic_necrot_fac-like_cat"/>
</dbReference>
<evidence type="ECO:0000256" key="7">
    <source>
        <dbReference type="ARBA" id="ARBA00047989"/>
    </source>
</evidence>
<evidence type="ECO:0000256" key="1">
    <source>
        <dbReference type="ARBA" id="ARBA00000553"/>
    </source>
</evidence>
<evidence type="ECO:0000256" key="6">
    <source>
        <dbReference type="ARBA" id="ARBA00022833"/>
    </source>
</evidence>
<name>W0V1R6_9BURK</name>
<dbReference type="Pfam" id="PF02578">
    <property type="entry name" value="Cu-oxidase_4"/>
    <property type="match status" value="1"/>
</dbReference>
<dbReference type="EMBL" id="HG322949">
    <property type="protein sequence ID" value="CDG82769.1"/>
    <property type="molecule type" value="Genomic_DNA"/>
</dbReference>
<sequence length="263" mass="27120">MMSLPLLLPHWPDLPAGIGALSTLRSGGISLAPYGATDGSGGLNLGQHVGDRPEHVQHNRDALAALLPSQPVWLSQVHGTKVVDAAQVAGGDVPEADASFAAAPSAVCLVMSADCLPVLFSALDGSVVAAAHAGWRGLAGGVLNRTVSAMRHAGVGAGEITAWLGPAIGASQFEVGADVLAAFQAGASDDGEARRVKAAFTPIDGRPGKYLADIYALARIFLRRGGVERVSGGEFCTVSDAARFYSYRRDGVTGRQASLIWRK</sequence>
<evidence type="ECO:0000256" key="10">
    <source>
        <dbReference type="RuleBase" id="RU361274"/>
    </source>
</evidence>
<dbReference type="Gene3D" id="3.60.140.10">
    <property type="entry name" value="CNF1/YfiH-like putative cysteine hydrolases"/>
    <property type="match status" value="1"/>
</dbReference>
<accession>W0V1R6</accession>
<comment type="similarity">
    <text evidence="2 10">Belongs to the purine nucleoside phosphorylase YfiH/LACC1 family.</text>
</comment>
<comment type="catalytic activity">
    <reaction evidence="8">
        <text>adenosine + phosphate = alpha-D-ribose 1-phosphate + adenine</text>
        <dbReference type="Rhea" id="RHEA:27642"/>
        <dbReference type="ChEBI" id="CHEBI:16335"/>
        <dbReference type="ChEBI" id="CHEBI:16708"/>
        <dbReference type="ChEBI" id="CHEBI:43474"/>
        <dbReference type="ChEBI" id="CHEBI:57720"/>
        <dbReference type="EC" id="2.4.2.1"/>
    </reaction>
    <physiologicalReaction direction="left-to-right" evidence="8">
        <dbReference type="Rhea" id="RHEA:27643"/>
    </physiologicalReaction>
</comment>
<evidence type="ECO:0000256" key="3">
    <source>
        <dbReference type="ARBA" id="ARBA00022679"/>
    </source>
</evidence>
<dbReference type="GO" id="GO:0017061">
    <property type="term" value="F:S-methyl-5-thioadenosine phosphorylase activity"/>
    <property type="evidence" value="ECO:0007669"/>
    <property type="project" value="UniProtKB-EC"/>
</dbReference>
<evidence type="ECO:0000313" key="12">
    <source>
        <dbReference type="Proteomes" id="UP000027604"/>
    </source>
</evidence>
<dbReference type="PANTHER" id="PTHR30616:SF2">
    <property type="entry name" value="PURINE NUCLEOSIDE PHOSPHORYLASE LACC1"/>
    <property type="match status" value="1"/>
</dbReference>
<dbReference type="STRING" id="1349767.GJA_2134"/>
<proteinExistence type="inferred from homology"/>
<dbReference type="HOGENOM" id="CLU_065784_1_1_4"/>
<gene>
    <name evidence="11" type="primary">yfiH</name>
    <name evidence="11" type="ORF">GJA_2134</name>
</gene>
<dbReference type="GO" id="GO:0005507">
    <property type="term" value="F:copper ion binding"/>
    <property type="evidence" value="ECO:0007669"/>
    <property type="project" value="TreeGrafter"/>
</dbReference>
<dbReference type="PATRIC" id="fig|1349767.4.peg.3894"/>
<keyword evidence="4" id="KW-0479">Metal-binding</keyword>
<organism evidence="11 12">
    <name type="scientific">Janthinobacterium agaricidamnosum NBRC 102515 = DSM 9628</name>
    <dbReference type="NCBI Taxonomy" id="1349767"/>
    <lineage>
        <taxon>Bacteria</taxon>
        <taxon>Pseudomonadati</taxon>
        <taxon>Pseudomonadota</taxon>
        <taxon>Betaproteobacteria</taxon>
        <taxon>Burkholderiales</taxon>
        <taxon>Oxalobacteraceae</taxon>
        <taxon>Janthinobacterium</taxon>
    </lineage>
</organism>
<dbReference type="GO" id="GO:0016787">
    <property type="term" value="F:hydrolase activity"/>
    <property type="evidence" value="ECO:0007669"/>
    <property type="project" value="UniProtKB-KW"/>
</dbReference>
<evidence type="ECO:0000256" key="2">
    <source>
        <dbReference type="ARBA" id="ARBA00007353"/>
    </source>
</evidence>
<evidence type="ECO:0000256" key="8">
    <source>
        <dbReference type="ARBA" id="ARBA00048968"/>
    </source>
</evidence>
<dbReference type="NCBIfam" id="TIGR00726">
    <property type="entry name" value="peptidoglycan editing factor PgeF"/>
    <property type="match status" value="1"/>
</dbReference>
<dbReference type="InterPro" id="IPR003730">
    <property type="entry name" value="Cu_polyphenol_OxRdtase"/>
</dbReference>
<keyword evidence="12" id="KW-1185">Reference proteome</keyword>
<comment type="catalytic activity">
    <reaction evidence="7">
        <text>adenosine + H2O + H(+) = inosine + NH4(+)</text>
        <dbReference type="Rhea" id="RHEA:24408"/>
        <dbReference type="ChEBI" id="CHEBI:15377"/>
        <dbReference type="ChEBI" id="CHEBI:15378"/>
        <dbReference type="ChEBI" id="CHEBI:16335"/>
        <dbReference type="ChEBI" id="CHEBI:17596"/>
        <dbReference type="ChEBI" id="CHEBI:28938"/>
        <dbReference type="EC" id="3.5.4.4"/>
    </reaction>
    <physiologicalReaction direction="left-to-right" evidence="7">
        <dbReference type="Rhea" id="RHEA:24409"/>
    </physiologicalReaction>
</comment>
<dbReference type="eggNOG" id="COG1496">
    <property type="taxonomic scope" value="Bacteria"/>
</dbReference>
<evidence type="ECO:0000256" key="9">
    <source>
        <dbReference type="ARBA" id="ARBA00049893"/>
    </source>
</evidence>
<reference evidence="11 12" key="1">
    <citation type="journal article" date="2015" name="Genome Announc.">
        <title>Genome Sequence of Mushroom Soft-Rot Pathogen Janthinobacterium agaricidamnosum.</title>
        <authorList>
            <person name="Graupner K."/>
            <person name="Lackner G."/>
            <person name="Hertweck C."/>
        </authorList>
    </citation>
    <scope>NUCLEOTIDE SEQUENCE [LARGE SCALE GENOMIC DNA]</scope>
    <source>
        <strain evidence="12">NBRC 102515 / DSM 9628</strain>
    </source>
</reference>
<keyword evidence="6" id="KW-0862">Zinc</keyword>
<evidence type="ECO:0000313" key="11">
    <source>
        <dbReference type="EMBL" id="CDG82769.1"/>
    </source>
</evidence>
<dbReference type="AlphaFoldDB" id="W0V1R6"/>